<evidence type="ECO:0000256" key="8">
    <source>
        <dbReference type="ARBA" id="ARBA00023027"/>
    </source>
</evidence>
<protein>
    <recommendedName>
        <fullName evidence="5">Saccharopine dehydrogenase [NAD(+), L-lysine-forming]</fullName>
        <ecNumber evidence="4">1.5.1.7</ecNumber>
    </recommendedName>
    <alternativeName>
        <fullName evidence="10">Lysine--2-oxoglutarate reductase</fullName>
    </alternativeName>
</protein>
<dbReference type="InterPro" id="IPR036291">
    <property type="entry name" value="NAD(P)-bd_dom_sf"/>
</dbReference>
<dbReference type="EC" id="1.5.1.7" evidence="4"/>
<dbReference type="InterPro" id="IPR007886">
    <property type="entry name" value="AlaDH/PNT_N"/>
</dbReference>
<dbReference type="InterPro" id="IPR027281">
    <property type="entry name" value="Lys1"/>
</dbReference>
<dbReference type="SUPFAM" id="SSF52283">
    <property type="entry name" value="Formate/glycerate dehydrogenase catalytic domain-like"/>
    <property type="match status" value="1"/>
</dbReference>
<keyword evidence="7" id="KW-0560">Oxidoreductase</keyword>
<evidence type="ECO:0000256" key="5">
    <source>
        <dbReference type="ARBA" id="ARBA00021221"/>
    </source>
</evidence>
<evidence type="ECO:0000256" key="11">
    <source>
        <dbReference type="ARBA" id="ARBA00047860"/>
    </source>
</evidence>
<dbReference type="PIRSF" id="PIRSF018250">
    <property type="entry name" value="Saccharopine_DH_Lys"/>
    <property type="match status" value="1"/>
</dbReference>
<dbReference type="Pfam" id="PF05222">
    <property type="entry name" value="AlaDh_PNT_N"/>
    <property type="match status" value="1"/>
</dbReference>
<accession>A0ABS6YUX9</accession>
<evidence type="ECO:0000256" key="10">
    <source>
        <dbReference type="ARBA" id="ARBA00033228"/>
    </source>
</evidence>
<proteinExistence type="inferred from homology"/>
<dbReference type="PANTHER" id="PTHR11133">
    <property type="entry name" value="SACCHAROPINE DEHYDROGENASE"/>
    <property type="match status" value="1"/>
</dbReference>
<dbReference type="Gene3D" id="3.40.50.720">
    <property type="entry name" value="NAD(P)-binding Rossmann-like Domain"/>
    <property type="match status" value="1"/>
</dbReference>
<evidence type="ECO:0000256" key="1">
    <source>
        <dbReference type="ARBA" id="ARBA00004884"/>
    </source>
</evidence>
<dbReference type="RefSeq" id="WP_219691632.1">
    <property type="nucleotide sequence ID" value="NZ_WMBF01000465.1"/>
</dbReference>
<dbReference type="SMART" id="SM01002">
    <property type="entry name" value="AlaDh_PNT_C"/>
    <property type="match status" value="1"/>
</dbReference>
<dbReference type="Proteomes" id="UP001197114">
    <property type="component" value="Unassembled WGS sequence"/>
</dbReference>
<evidence type="ECO:0000256" key="7">
    <source>
        <dbReference type="ARBA" id="ARBA00023002"/>
    </source>
</evidence>
<dbReference type="Pfam" id="PF01262">
    <property type="entry name" value="AlaDh_PNT_C"/>
    <property type="match status" value="1"/>
</dbReference>
<comment type="caution">
    <text evidence="14">The sequence shown here is derived from an EMBL/GenBank/DDBJ whole genome shotgun (WGS) entry which is preliminary data.</text>
</comment>
<dbReference type="InterPro" id="IPR051168">
    <property type="entry name" value="AASS"/>
</dbReference>
<evidence type="ECO:0000256" key="9">
    <source>
        <dbReference type="ARBA" id="ARBA00023157"/>
    </source>
</evidence>
<evidence type="ECO:0000256" key="3">
    <source>
        <dbReference type="ARBA" id="ARBA00011245"/>
    </source>
</evidence>
<feature type="domain" description="Alanine dehydrogenase/pyridine nucleotide transhydrogenase N-terminal" evidence="13">
    <location>
        <begin position="1"/>
        <end position="122"/>
    </location>
</feature>
<evidence type="ECO:0000313" key="15">
    <source>
        <dbReference type="Proteomes" id="UP001197114"/>
    </source>
</evidence>
<evidence type="ECO:0000256" key="4">
    <source>
        <dbReference type="ARBA" id="ARBA00012847"/>
    </source>
</evidence>
<dbReference type="InterPro" id="IPR007698">
    <property type="entry name" value="AlaDH/PNT_NAD(H)-bd"/>
</dbReference>
<dbReference type="SUPFAM" id="SSF51735">
    <property type="entry name" value="NAD(P)-binding Rossmann-fold domains"/>
    <property type="match status" value="1"/>
</dbReference>
<gene>
    <name evidence="14" type="ORF">GKQ77_27385</name>
</gene>
<keyword evidence="6" id="KW-0028">Amino-acid biosynthesis</keyword>
<sequence>PLTPADTATLVKQGAQVTVEHSSVRCHPIDAYLDAGARPAPAGSWTGAPADAYVLGLKALPADTAPLGGRHLYFAHAYKGQQGARELLDRFVTGGGEILDLEYLTDAEGRRLAAFGHWAGYIGAALAIRQWTGALQGPLRPTTKAVLDDSLGPLARPPRVLIIGARGRCGQGARAALERTGVDATLWDLAETADLDRDALLDHDILINAVQLTEPGEPFLAPEHLRADRRLSLIVDVTCDVGGPAHLLPVYDRLTSWDEPVRAVADGLAVIAIDNLPSLLPREASDDFSTQLAAHLPRLPDGDCWERSRRAFHTAVSQRGPRDV</sequence>
<evidence type="ECO:0000256" key="2">
    <source>
        <dbReference type="ARBA" id="ARBA00005689"/>
    </source>
</evidence>
<evidence type="ECO:0000259" key="13">
    <source>
        <dbReference type="SMART" id="SM01003"/>
    </source>
</evidence>
<evidence type="ECO:0000259" key="12">
    <source>
        <dbReference type="SMART" id="SM01002"/>
    </source>
</evidence>
<evidence type="ECO:0000313" key="14">
    <source>
        <dbReference type="EMBL" id="MBW5425239.1"/>
    </source>
</evidence>
<dbReference type="SMART" id="SM01003">
    <property type="entry name" value="AlaDh_PNT_N"/>
    <property type="match status" value="1"/>
</dbReference>
<keyword evidence="8" id="KW-0520">NAD</keyword>
<dbReference type="PANTHER" id="PTHR11133:SF23">
    <property type="entry name" value="SACCHAROPINE DEHYDROGENASE [NAD(+), L-LYSINE-FORMING]"/>
    <property type="match status" value="1"/>
</dbReference>
<comment type="similarity">
    <text evidence="2">Belongs to the AlaDH/PNT family.</text>
</comment>
<dbReference type="EMBL" id="WMBF01000465">
    <property type="protein sequence ID" value="MBW5425239.1"/>
    <property type="molecule type" value="Genomic_DNA"/>
</dbReference>
<comment type="subunit">
    <text evidence="3">Monomer.</text>
</comment>
<comment type="catalytic activity">
    <reaction evidence="11">
        <text>L-saccharopine + NAD(+) + H2O = L-lysine + 2-oxoglutarate + NADH + H(+)</text>
        <dbReference type="Rhea" id="RHEA:12440"/>
        <dbReference type="ChEBI" id="CHEBI:15377"/>
        <dbReference type="ChEBI" id="CHEBI:15378"/>
        <dbReference type="ChEBI" id="CHEBI:16810"/>
        <dbReference type="ChEBI" id="CHEBI:32551"/>
        <dbReference type="ChEBI" id="CHEBI:57540"/>
        <dbReference type="ChEBI" id="CHEBI:57945"/>
        <dbReference type="ChEBI" id="CHEBI:57951"/>
        <dbReference type="EC" id="1.5.1.7"/>
    </reaction>
</comment>
<evidence type="ECO:0000256" key="6">
    <source>
        <dbReference type="ARBA" id="ARBA00022605"/>
    </source>
</evidence>
<feature type="non-terminal residue" evidence="14">
    <location>
        <position position="1"/>
    </location>
</feature>
<reference evidence="14 15" key="1">
    <citation type="submission" date="2019-11" db="EMBL/GenBank/DDBJ databases">
        <authorList>
            <person name="Ay H."/>
        </authorList>
    </citation>
    <scope>NUCLEOTIDE SEQUENCE [LARGE SCALE GENOMIC DNA]</scope>
    <source>
        <strain evidence="14 15">BG9H</strain>
    </source>
</reference>
<keyword evidence="9" id="KW-1015">Disulfide bond</keyword>
<name>A0ABS6YUX9_9ACTN</name>
<feature type="domain" description="Alanine dehydrogenase/pyridine nucleotide transhydrogenase NAD(H)-binding" evidence="12">
    <location>
        <begin position="145"/>
        <end position="272"/>
    </location>
</feature>
<organism evidence="14 15">
    <name type="scientific">Streptomyces anatolicus</name>
    <dbReference type="NCBI Taxonomy" id="2675858"/>
    <lineage>
        <taxon>Bacteria</taxon>
        <taxon>Bacillati</taxon>
        <taxon>Actinomycetota</taxon>
        <taxon>Actinomycetes</taxon>
        <taxon>Kitasatosporales</taxon>
        <taxon>Streptomycetaceae</taxon>
        <taxon>Streptomyces</taxon>
    </lineage>
</organism>
<keyword evidence="15" id="KW-1185">Reference proteome</keyword>
<comment type="pathway">
    <text evidence="1">Amino-acid biosynthesis; L-lysine biosynthesis via AAA pathway; L-lysine from L-alpha-aminoadipate (fungal route): step 3/3.</text>
</comment>